<dbReference type="RefSeq" id="XP_068364721.1">
    <property type="nucleotide sequence ID" value="XM_068500410.1"/>
</dbReference>
<dbReference type="SUPFAM" id="SSF69065">
    <property type="entry name" value="RNase III domain-like"/>
    <property type="match status" value="2"/>
</dbReference>
<reference evidence="2" key="1">
    <citation type="submission" date="2016-10" db="EMBL/GenBank/DDBJ databases">
        <authorList>
            <person name="Benchimol M."/>
            <person name="Almeida L.G."/>
            <person name="Vasconcelos A.T."/>
            <person name="Perreira-Neves A."/>
            <person name="Rosa I.A."/>
            <person name="Tasca T."/>
            <person name="Bogo M.R."/>
            <person name="de Souza W."/>
        </authorList>
    </citation>
    <scope>NUCLEOTIDE SEQUENCE [LARGE SCALE GENOMIC DNA]</scope>
    <source>
        <strain evidence="2">K</strain>
    </source>
</reference>
<dbReference type="AlphaFoldDB" id="A0A1J4KJV0"/>
<dbReference type="PROSITE" id="PS50142">
    <property type="entry name" value="RNASE_3_2"/>
    <property type="match status" value="2"/>
</dbReference>
<dbReference type="VEuPathDB" id="TrichDB:TRFO_18827"/>
<feature type="domain" description="RNase III" evidence="1">
    <location>
        <begin position="555"/>
        <end position="681"/>
    </location>
</feature>
<dbReference type="Proteomes" id="UP000179807">
    <property type="component" value="Unassembled WGS sequence"/>
</dbReference>
<dbReference type="Pfam" id="PF14622">
    <property type="entry name" value="Ribonucleas_3_3"/>
    <property type="match status" value="1"/>
</dbReference>
<dbReference type="InterPro" id="IPR000999">
    <property type="entry name" value="RNase_III_dom"/>
</dbReference>
<dbReference type="GO" id="GO:0006396">
    <property type="term" value="P:RNA processing"/>
    <property type="evidence" value="ECO:0007669"/>
    <property type="project" value="InterPro"/>
</dbReference>
<dbReference type="OrthoDB" id="416741at2759"/>
<dbReference type="GO" id="GO:0004525">
    <property type="term" value="F:ribonuclease III activity"/>
    <property type="evidence" value="ECO:0007669"/>
    <property type="project" value="InterPro"/>
</dbReference>
<proteinExistence type="predicted"/>
<feature type="domain" description="RNase III" evidence="1">
    <location>
        <begin position="372"/>
        <end position="498"/>
    </location>
</feature>
<comment type="caution">
    <text evidence="2">The sequence shown here is derived from an EMBL/GenBank/DDBJ whole genome shotgun (WGS) entry which is preliminary data.</text>
</comment>
<dbReference type="SMART" id="SM00535">
    <property type="entry name" value="RIBOc"/>
    <property type="match status" value="1"/>
</dbReference>
<name>A0A1J4KJV0_9EUKA</name>
<gene>
    <name evidence="2" type="ORF">TRFO_18827</name>
</gene>
<dbReference type="CDD" id="cd00593">
    <property type="entry name" value="RIBOc"/>
    <property type="match status" value="1"/>
</dbReference>
<keyword evidence="3" id="KW-1185">Reference proteome</keyword>
<dbReference type="GeneID" id="94835114"/>
<sequence>MKLYAYRLSFIPRIPMPYVSVDNNFTYDGSFFLIAQKPMVFTDFQVSDISTFKGIQVHVSHEFNPFLNPEEETILSITHAHFTQLLASNVIYNFYNDYRLYLIPVMKMAGKSDWEATLEWTKIFTDPPTIATIFNDLLIRHDRKNNGAKLLQFFTTRGEWINKFIKFVMEIDEPISSFIQNTKPINNNELTKPELVALFSALKLQEQLVDRIIKKEKSHVSQYSIIKSVSFNITCESLSKGRINYSDYLEHDSSQFIQNLPLLDITKIEKSALVDHSYYYSLTEYPRALSKRHQRIIEVIENRKFISDLIQRMPDDFECFLPSALYPMEISFLTSLPPIHISIAFLLNRISEQVCPILSGHKPISMAINDAFGCVRNNFLYRFRNLTLLRTALTDPELSKYDKKSISDNSRLAVLGESILNLIVTNSIFIANKTESVHRMAKLRTLILGGEFFRLIIEKIGLGKFYLSHEGGPNAKLTTKSAKNLMCALFGAIFMDSSLKMCYTSFKFLVNIDNKSIAESIFQLSQIGLQTLEYIKNLELDASINYPATENPLTHESICRAINYDIPESKLPIFQAAFTHTSIVKYQPNDKLAFFGEAFSKFFLTMIATKKFPLASADDLQYIVYSKMKEFGKIAIKKNISQLTLVQSGYEEMLNPSNDDIPQIHCETLYAVIAALVISVGYNAAAQYIHQELITVNWSMPYVNNEINELENMVLEKVGILPEYQQYVADGSYYTFMSLGDYRVPVAGIAKDPIVSKFELINSVLKVYESDPNTILTSYEYDDLEMTKNSEGFQQRYFNGFES</sequence>
<evidence type="ECO:0000313" key="2">
    <source>
        <dbReference type="EMBL" id="OHT11585.1"/>
    </source>
</evidence>
<protein>
    <recommendedName>
        <fullName evidence="1">RNase III domain-containing protein</fullName>
    </recommendedName>
</protein>
<dbReference type="InterPro" id="IPR036389">
    <property type="entry name" value="RNase_III_sf"/>
</dbReference>
<dbReference type="EMBL" id="MLAK01000583">
    <property type="protein sequence ID" value="OHT11585.1"/>
    <property type="molecule type" value="Genomic_DNA"/>
</dbReference>
<evidence type="ECO:0000313" key="3">
    <source>
        <dbReference type="Proteomes" id="UP000179807"/>
    </source>
</evidence>
<accession>A0A1J4KJV0</accession>
<evidence type="ECO:0000259" key="1">
    <source>
        <dbReference type="PROSITE" id="PS50142"/>
    </source>
</evidence>
<organism evidence="2 3">
    <name type="scientific">Tritrichomonas foetus</name>
    <dbReference type="NCBI Taxonomy" id="1144522"/>
    <lineage>
        <taxon>Eukaryota</taxon>
        <taxon>Metamonada</taxon>
        <taxon>Parabasalia</taxon>
        <taxon>Tritrichomonadida</taxon>
        <taxon>Tritrichomonadidae</taxon>
        <taxon>Tritrichomonas</taxon>
    </lineage>
</organism>
<dbReference type="Gene3D" id="1.10.1520.10">
    <property type="entry name" value="Ribonuclease III domain"/>
    <property type="match status" value="2"/>
</dbReference>